<gene>
    <name evidence="2" type="ORF">BPA30113_06497</name>
</gene>
<organism evidence="2 3">
    <name type="scientific">Burkholderia paludis</name>
    <dbReference type="NCBI Taxonomy" id="1506587"/>
    <lineage>
        <taxon>Bacteria</taxon>
        <taxon>Pseudomonadati</taxon>
        <taxon>Pseudomonadota</taxon>
        <taxon>Betaproteobacteria</taxon>
        <taxon>Burkholderiales</taxon>
        <taxon>Burkholderiaceae</taxon>
        <taxon>Burkholderia</taxon>
        <taxon>Burkholderia cepacia complex</taxon>
    </lineage>
</organism>
<proteinExistence type="predicted"/>
<evidence type="ECO:0000313" key="2">
    <source>
        <dbReference type="EMBL" id="VWC34544.1"/>
    </source>
</evidence>
<dbReference type="Proteomes" id="UP000494330">
    <property type="component" value="Unassembled WGS sequence"/>
</dbReference>
<evidence type="ECO:0000313" key="3">
    <source>
        <dbReference type="Proteomes" id="UP000494330"/>
    </source>
</evidence>
<feature type="region of interest" description="Disordered" evidence="1">
    <location>
        <begin position="18"/>
        <end position="58"/>
    </location>
</feature>
<keyword evidence="3" id="KW-1185">Reference proteome</keyword>
<protein>
    <submittedName>
        <fullName evidence="2">Uncharacterized protein</fullName>
    </submittedName>
</protein>
<name>A0A6P2RCX1_9BURK</name>
<accession>A0A6P2RCX1</accession>
<feature type="compositionally biased region" description="Low complexity" evidence="1">
    <location>
        <begin position="39"/>
        <end position="58"/>
    </location>
</feature>
<dbReference type="AlphaFoldDB" id="A0A6P2RCX1"/>
<dbReference type="EMBL" id="CABVQD010000036">
    <property type="protein sequence ID" value="VWC34544.1"/>
    <property type="molecule type" value="Genomic_DNA"/>
</dbReference>
<evidence type="ECO:0000256" key="1">
    <source>
        <dbReference type="SAM" id="MobiDB-lite"/>
    </source>
</evidence>
<sequence length="214" mass="22273">MRLAPCAVQAVVGLASDSGPDSAPKFEGTKGHSRVGQLRRSNGSSSSSAGSPGTRATTCGVKPSVPALDITLSGFFPVDFVSLFESGASSAAANGVRCLDPCNQSGGCQRNFERRYLIDPGSELIVVELVCGVLNGSLIRRLPSGTWTIQRLHTSPSASASLACGGYARSACRTAMRMKQDEPYAFTISPCPVGRLAIGTLLALAQASMPSFWD</sequence>
<reference evidence="2 3" key="1">
    <citation type="submission" date="2019-09" db="EMBL/GenBank/DDBJ databases">
        <authorList>
            <person name="Depoorter E."/>
        </authorList>
    </citation>
    <scope>NUCLEOTIDE SEQUENCE [LARGE SCALE GENOMIC DNA]</scope>
    <source>
        <strain evidence="2">LMG 30113</strain>
    </source>
</reference>